<organism evidence="2 3">
    <name type="scientific">Segatella cerevisiae</name>
    <dbReference type="NCBI Taxonomy" id="2053716"/>
    <lineage>
        <taxon>Bacteria</taxon>
        <taxon>Pseudomonadati</taxon>
        <taxon>Bacteroidota</taxon>
        <taxon>Bacteroidia</taxon>
        <taxon>Bacteroidales</taxon>
        <taxon>Prevotellaceae</taxon>
        <taxon>Segatella</taxon>
    </lineage>
</organism>
<feature type="domain" description="CobQ/CobB/MinD/ParA nucleotide binding" evidence="1">
    <location>
        <begin position="6"/>
        <end position="176"/>
    </location>
</feature>
<dbReference type="InterPro" id="IPR002586">
    <property type="entry name" value="CobQ/CobB/MinD/ParA_Nub-bd_dom"/>
</dbReference>
<dbReference type="PANTHER" id="PTHR13696:SF52">
    <property type="entry name" value="PARA FAMILY PROTEIN CT_582"/>
    <property type="match status" value="1"/>
</dbReference>
<name>A0ABT1BY14_9BACT</name>
<dbReference type="RefSeq" id="WP_252761323.1">
    <property type="nucleotide sequence ID" value="NZ_JAMXLY010000034.1"/>
</dbReference>
<keyword evidence="3" id="KW-1185">Reference proteome</keyword>
<dbReference type="CDD" id="cd02042">
    <property type="entry name" value="ParAB_family"/>
    <property type="match status" value="1"/>
</dbReference>
<dbReference type="Pfam" id="PF01656">
    <property type="entry name" value="CbiA"/>
    <property type="match status" value="1"/>
</dbReference>
<sequence>MKKVFIALANQKGGSGKSTLCALFANYLVEKGKKLFVGDFDNQGTLVSARKSDLLFFPETDVPYNLKGYEIALEGSHTIKENYDYINAKLDEMPSSVDVVLLDTPGNLDEDNLLSLFQRMDYIITPFAYDRGSWDSLKMYRKALRILKSPKYEYKAHFEVFFILNKFDSRIGTTEEHAVWADMNKILSGEGLLTPMIKNIAELKRFNTLFLTRKQRETVLPCFDFIYQQIFGEEDSK</sequence>
<evidence type="ECO:0000259" key="1">
    <source>
        <dbReference type="Pfam" id="PF01656"/>
    </source>
</evidence>
<protein>
    <submittedName>
        <fullName evidence="2">ParA family protein</fullName>
    </submittedName>
</protein>
<dbReference type="InterPro" id="IPR050678">
    <property type="entry name" value="DNA_Partitioning_ATPase"/>
</dbReference>
<dbReference type="SUPFAM" id="SSF52540">
    <property type="entry name" value="P-loop containing nucleoside triphosphate hydrolases"/>
    <property type="match status" value="1"/>
</dbReference>
<evidence type="ECO:0000313" key="2">
    <source>
        <dbReference type="EMBL" id="MCO6025965.1"/>
    </source>
</evidence>
<evidence type="ECO:0000313" key="3">
    <source>
        <dbReference type="Proteomes" id="UP001204015"/>
    </source>
</evidence>
<reference evidence="2 3" key="1">
    <citation type="submission" date="2022-06" db="EMBL/GenBank/DDBJ databases">
        <title>A taxonomic note on the genus Prevotella: Description of four novel genera and emended description of the genera Hallella and Xylanibacter.</title>
        <authorList>
            <person name="Hitch T.C.A."/>
        </authorList>
    </citation>
    <scope>NUCLEOTIDE SEQUENCE [LARGE SCALE GENOMIC DNA]</scope>
    <source>
        <strain evidence="2 3">DSM 100619</strain>
    </source>
</reference>
<comment type="caution">
    <text evidence="2">The sequence shown here is derived from an EMBL/GenBank/DDBJ whole genome shotgun (WGS) entry which is preliminary data.</text>
</comment>
<dbReference type="PANTHER" id="PTHR13696">
    <property type="entry name" value="P-LOOP CONTAINING NUCLEOSIDE TRIPHOSPHATE HYDROLASE"/>
    <property type="match status" value="1"/>
</dbReference>
<accession>A0ABT1BY14</accession>
<dbReference type="Proteomes" id="UP001204015">
    <property type="component" value="Unassembled WGS sequence"/>
</dbReference>
<dbReference type="EMBL" id="JAMXLY010000034">
    <property type="protein sequence ID" value="MCO6025965.1"/>
    <property type="molecule type" value="Genomic_DNA"/>
</dbReference>
<proteinExistence type="predicted"/>
<dbReference type="InterPro" id="IPR027417">
    <property type="entry name" value="P-loop_NTPase"/>
</dbReference>
<dbReference type="Gene3D" id="3.40.50.300">
    <property type="entry name" value="P-loop containing nucleotide triphosphate hydrolases"/>
    <property type="match status" value="1"/>
</dbReference>
<gene>
    <name evidence="2" type="ORF">NG821_08965</name>
</gene>